<evidence type="ECO:0000256" key="5">
    <source>
        <dbReference type="ARBA" id="ARBA00022859"/>
    </source>
</evidence>
<evidence type="ECO:0000256" key="7">
    <source>
        <dbReference type="PIRNR" id="PIRNR037945"/>
    </source>
</evidence>
<evidence type="ECO:0000256" key="9">
    <source>
        <dbReference type="SAM" id="SignalP"/>
    </source>
</evidence>
<dbReference type="InterPro" id="IPR002502">
    <property type="entry name" value="Amidase_domain"/>
</dbReference>
<dbReference type="OrthoDB" id="10001926at2759"/>
<feature type="domain" description="Peptidoglycan recognition protein family" evidence="11">
    <location>
        <begin position="31"/>
        <end position="174"/>
    </location>
</feature>
<keyword evidence="5 7" id="KW-0391">Immunity</keyword>
<proteinExistence type="inferred from homology"/>
<dbReference type="GO" id="GO:0042834">
    <property type="term" value="F:peptidoglycan binding"/>
    <property type="evidence" value="ECO:0007669"/>
    <property type="project" value="InterPro"/>
</dbReference>
<dbReference type="Gene3D" id="3.40.80.10">
    <property type="entry name" value="Peptidoglycan recognition protein-like"/>
    <property type="match status" value="1"/>
</dbReference>
<dbReference type="FunFam" id="3.40.80.10:FF:000001">
    <property type="entry name" value="Peptidoglycan recognition protein 1"/>
    <property type="match status" value="1"/>
</dbReference>
<dbReference type="PANTHER" id="PTHR11022">
    <property type="entry name" value="PEPTIDOGLYCAN RECOGNITION PROTEIN"/>
    <property type="match status" value="1"/>
</dbReference>
<evidence type="ECO:0000256" key="1">
    <source>
        <dbReference type="ARBA" id="ARBA00007553"/>
    </source>
</evidence>
<protein>
    <recommendedName>
        <fullName evidence="7">Peptidoglycan-recognition protein</fullName>
    </recommendedName>
</protein>
<evidence type="ECO:0000256" key="4">
    <source>
        <dbReference type="ARBA" id="ARBA00022729"/>
    </source>
</evidence>
<feature type="chain" id="PRO_5040221285" description="Peptidoglycan-recognition protein" evidence="9">
    <location>
        <begin position="21"/>
        <end position="199"/>
    </location>
</feature>
<dbReference type="PANTHER" id="PTHR11022:SF77">
    <property type="entry name" value="PEPTIDOGLYCAN-RECOGNITION PROTEIN LB"/>
    <property type="match status" value="1"/>
</dbReference>
<evidence type="ECO:0000256" key="8">
    <source>
        <dbReference type="PIRSR" id="PIRSR037945-1"/>
    </source>
</evidence>
<reference evidence="12" key="1">
    <citation type="submission" date="2021-12" db="EMBL/GenBank/DDBJ databases">
        <authorList>
            <person name="King R."/>
        </authorList>
    </citation>
    <scope>NUCLEOTIDE SEQUENCE</scope>
</reference>
<evidence type="ECO:0000259" key="11">
    <source>
        <dbReference type="SMART" id="SM00701"/>
    </source>
</evidence>
<accession>A0A9N9R6Y9</accession>
<organism evidence="12 13">
    <name type="scientific">Diatraea saccharalis</name>
    <name type="common">sugarcane borer</name>
    <dbReference type="NCBI Taxonomy" id="40085"/>
    <lineage>
        <taxon>Eukaryota</taxon>
        <taxon>Metazoa</taxon>
        <taxon>Ecdysozoa</taxon>
        <taxon>Arthropoda</taxon>
        <taxon>Hexapoda</taxon>
        <taxon>Insecta</taxon>
        <taxon>Pterygota</taxon>
        <taxon>Neoptera</taxon>
        <taxon>Endopterygota</taxon>
        <taxon>Lepidoptera</taxon>
        <taxon>Glossata</taxon>
        <taxon>Ditrysia</taxon>
        <taxon>Pyraloidea</taxon>
        <taxon>Crambidae</taxon>
        <taxon>Crambinae</taxon>
        <taxon>Diatraea</taxon>
    </lineage>
</organism>
<keyword evidence="3 7" id="KW-0399">Innate immunity</keyword>
<evidence type="ECO:0000313" key="12">
    <source>
        <dbReference type="EMBL" id="CAG9791478.1"/>
    </source>
</evidence>
<reference evidence="12" key="2">
    <citation type="submission" date="2022-10" db="EMBL/GenBank/DDBJ databases">
        <authorList>
            <consortium name="ENA_rothamsted_submissions"/>
            <consortium name="culmorum"/>
            <person name="King R."/>
        </authorList>
    </citation>
    <scope>NUCLEOTIDE SEQUENCE</scope>
</reference>
<feature type="domain" description="N-acetylmuramoyl-L-alanine amidase" evidence="10">
    <location>
        <begin position="42"/>
        <end position="180"/>
    </location>
</feature>
<keyword evidence="4 9" id="KW-0732">Signal</keyword>
<dbReference type="InterPro" id="IPR036505">
    <property type="entry name" value="Amidase/PGRP_sf"/>
</dbReference>
<dbReference type="GO" id="GO:0008270">
    <property type="term" value="F:zinc ion binding"/>
    <property type="evidence" value="ECO:0007669"/>
    <property type="project" value="InterPro"/>
</dbReference>
<dbReference type="InterPro" id="IPR006619">
    <property type="entry name" value="PGRP_domain_met/bac"/>
</dbReference>
<dbReference type="GO" id="GO:0045087">
    <property type="term" value="P:innate immune response"/>
    <property type="evidence" value="ECO:0007669"/>
    <property type="project" value="UniProtKB-KW"/>
</dbReference>
<name>A0A9N9R6Y9_9NEOP</name>
<evidence type="ECO:0000256" key="3">
    <source>
        <dbReference type="ARBA" id="ARBA00022588"/>
    </source>
</evidence>
<dbReference type="PIRSF" id="PIRSF037945">
    <property type="entry name" value="PGRPs"/>
    <property type="match status" value="1"/>
</dbReference>
<keyword evidence="13" id="KW-1185">Reference proteome</keyword>
<dbReference type="InterPro" id="IPR015510">
    <property type="entry name" value="PGRP"/>
</dbReference>
<evidence type="ECO:0000256" key="2">
    <source>
        <dbReference type="ARBA" id="ARBA00011245"/>
    </source>
</evidence>
<keyword evidence="6" id="KW-1015">Disulfide bond</keyword>
<dbReference type="AlphaFoldDB" id="A0A9N9R6Y9"/>
<gene>
    <name evidence="12" type="ORF">DIATSA_LOCUS9090</name>
</gene>
<dbReference type="Proteomes" id="UP001153714">
    <property type="component" value="Chromosome 3"/>
</dbReference>
<dbReference type="InterPro" id="IPR017331">
    <property type="entry name" value="Peptidoglycan_recognition"/>
</dbReference>
<feature type="signal peptide" evidence="9">
    <location>
        <begin position="1"/>
        <end position="20"/>
    </location>
</feature>
<sequence>MITVFSIFVMVFATIASVHAYPEPANMRVPFKFYTREDWGAAPGNDTQPLNTPVSYVVIHHTYMPAACHTVDECSQSMHSMQKYHGVTLEWGDIGYNFCIGSEGGAYEGRGWKTKGIHAGRANGVSVGICLIGDWRTELPPPIQLETTKALIEYGVKNCFVKPDYKLVGHRQVMTTECPGGALYEHIKTWDHFSPTFVL</sequence>
<dbReference type="GO" id="GO:0009253">
    <property type="term" value="P:peptidoglycan catabolic process"/>
    <property type="evidence" value="ECO:0007669"/>
    <property type="project" value="InterPro"/>
</dbReference>
<dbReference type="CDD" id="cd06583">
    <property type="entry name" value="PGRP"/>
    <property type="match status" value="1"/>
</dbReference>
<evidence type="ECO:0000259" key="10">
    <source>
        <dbReference type="SMART" id="SM00644"/>
    </source>
</evidence>
<dbReference type="SMART" id="SM00701">
    <property type="entry name" value="PGRP"/>
    <property type="match status" value="1"/>
</dbReference>
<dbReference type="Pfam" id="PF01510">
    <property type="entry name" value="Amidase_2"/>
    <property type="match status" value="1"/>
</dbReference>
<dbReference type="EMBL" id="OU893334">
    <property type="protein sequence ID" value="CAG9791478.1"/>
    <property type="molecule type" value="Genomic_DNA"/>
</dbReference>
<evidence type="ECO:0000313" key="13">
    <source>
        <dbReference type="Proteomes" id="UP001153714"/>
    </source>
</evidence>
<dbReference type="GO" id="GO:0008745">
    <property type="term" value="F:N-acetylmuramoyl-L-alanine amidase activity"/>
    <property type="evidence" value="ECO:0007669"/>
    <property type="project" value="InterPro"/>
</dbReference>
<dbReference type="SMART" id="SM00644">
    <property type="entry name" value="Ami_2"/>
    <property type="match status" value="1"/>
</dbReference>
<evidence type="ECO:0000256" key="6">
    <source>
        <dbReference type="ARBA" id="ARBA00023157"/>
    </source>
</evidence>
<feature type="disulfide bond" evidence="8">
    <location>
        <begin position="68"/>
        <end position="74"/>
    </location>
</feature>
<comment type="subunit">
    <text evidence="2">Monomer.</text>
</comment>
<dbReference type="SUPFAM" id="SSF55846">
    <property type="entry name" value="N-acetylmuramoyl-L-alanine amidase-like"/>
    <property type="match status" value="1"/>
</dbReference>
<comment type="similarity">
    <text evidence="1 7">Belongs to the N-acetylmuramoyl-L-alanine amidase 2 family.</text>
</comment>